<dbReference type="Proteomes" id="UP000076632">
    <property type="component" value="Unassembled WGS sequence"/>
</dbReference>
<feature type="region of interest" description="Disordered" evidence="1">
    <location>
        <begin position="229"/>
        <end position="281"/>
    </location>
</feature>
<proteinExistence type="predicted"/>
<feature type="domain" description="DUF8004" evidence="2">
    <location>
        <begin position="372"/>
        <end position="465"/>
    </location>
</feature>
<evidence type="ECO:0000313" key="4">
    <source>
        <dbReference type="Proteomes" id="UP000076632"/>
    </source>
</evidence>
<feature type="region of interest" description="Disordered" evidence="1">
    <location>
        <begin position="1"/>
        <end position="159"/>
    </location>
</feature>
<keyword evidence="4" id="KW-1185">Reference proteome</keyword>
<feature type="region of interest" description="Disordered" evidence="1">
    <location>
        <begin position="784"/>
        <end position="809"/>
    </location>
</feature>
<evidence type="ECO:0000313" key="3">
    <source>
        <dbReference type="EMBL" id="KZF24124.1"/>
    </source>
</evidence>
<accession>A0A165HZ67</accession>
<feature type="compositionally biased region" description="Polar residues" evidence="1">
    <location>
        <begin position="238"/>
        <end position="251"/>
    </location>
</feature>
<dbReference type="GeneID" id="28900001"/>
<name>A0A165HZ67_XYLHT</name>
<dbReference type="OrthoDB" id="5300331at2759"/>
<feature type="region of interest" description="Disordered" evidence="1">
    <location>
        <begin position="830"/>
        <end position="876"/>
    </location>
</feature>
<feature type="compositionally biased region" description="Low complexity" evidence="1">
    <location>
        <begin position="72"/>
        <end position="110"/>
    </location>
</feature>
<feature type="compositionally biased region" description="Low complexity" evidence="1">
    <location>
        <begin position="255"/>
        <end position="280"/>
    </location>
</feature>
<sequence length="876" mass="95369">METVTMPPAGDAVGSASVSAPSDQGIDPSTSGASEDCEQLTKCHNPPMTRRSCSDSGPDFPQTHLLSPPPSTSALSLPGSRSSSRSSVYSSGGELSPAVPRSSVSRRPTSFYGGSFQDTLSPVPQDHPGNRKLSKRRSWLPGLQNFSSGGKKRDSSEEKYTTWILGPGSDVEFDASPLKKAKPIPELWDPDGDTFVYLFPRETGKAPSFKVDSSIFSSSRALSALAHDRVYGQDEPSPETSDQYPKISSQECALPSPTSSPVTSPTSGSSHSTRLSRASSNFSMGPRKEIHLYLAEVALKNDHNQAKVFSSSEDLDDLVSLRNLFAFLLGQALVATSKHQTILAIFLRGGGLLESFGFSNLDGSSFGEVPVERFDRYVEEFGLADVRRSPEKTIEGLILAERMRSLKLYNECFVHAVGNFDSLMKLNGPQYGLISETTRKRIERASMDLTGRLENVRLKLKEFEFPSLWAGIASSNTVDESKNIHFKAWRASFLSTRKHFLGHLKKRYGSWPPKASSKKNEFEESGLNRIVLQEVYEDLGVIYDLLVDRTSLTTRGGAWPTQTKAGGGPDSENPIFWALRGILGEYDRSSPPVLPPIPFDVPLLPSLASTRNGFGTGDAKKEAKEDNKRLKDSEVEKILSASHNADTIIKSPFLGTFQAFESKEAHRQSSNGLCDLRIGQWIFIYTVLQALPMVIVDAPGVQWKKGVEYFLCEPPKGGVPWSKEDPGLRMNWYEIAGGSGFVSLPSDIVDYSIEGTYRRSHCWGAAAKWGEDVVGLLDNAVSPTDANADADSSSPAAPAPASRLLSPNRSISPQSRLSVVNLGLEALAVPSGVSPDGTTPARPVSTFDPNLSFETIIGSADPRSNDRPRRKSRVFS</sequence>
<dbReference type="PANTHER" id="PTHR39601">
    <property type="entry name" value="CHORIOGENIN HMINOR"/>
    <property type="match status" value="1"/>
</dbReference>
<feature type="compositionally biased region" description="Low complexity" evidence="1">
    <location>
        <begin position="784"/>
        <end position="802"/>
    </location>
</feature>
<gene>
    <name evidence="3" type="ORF">L228DRAFT_266487</name>
</gene>
<feature type="compositionally biased region" description="Low complexity" evidence="1">
    <location>
        <begin position="8"/>
        <end position="23"/>
    </location>
</feature>
<dbReference type="InParanoid" id="A0A165HZ67"/>
<evidence type="ECO:0000256" key="1">
    <source>
        <dbReference type="SAM" id="MobiDB-lite"/>
    </source>
</evidence>
<dbReference type="InterPro" id="IPR058317">
    <property type="entry name" value="DUF8004"/>
</dbReference>
<protein>
    <recommendedName>
        <fullName evidence="2">DUF8004 domain-containing protein</fullName>
    </recommendedName>
</protein>
<reference evidence="3 4" key="1">
    <citation type="journal article" date="2016" name="Fungal Biol.">
        <title>The genome of Xylona heveae provides a window into fungal endophytism.</title>
        <authorList>
            <person name="Gazis R."/>
            <person name="Kuo A."/>
            <person name="Riley R."/>
            <person name="LaButti K."/>
            <person name="Lipzen A."/>
            <person name="Lin J."/>
            <person name="Amirebrahimi M."/>
            <person name="Hesse C.N."/>
            <person name="Spatafora J.W."/>
            <person name="Henrissat B."/>
            <person name="Hainaut M."/>
            <person name="Grigoriev I.V."/>
            <person name="Hibbett D.S."/>
        </authorList>
    </citation>
    <scope>NUCLEOTIDE SEQUENCE [LARGE SCALE GENOMIC DNA]</scope>
    <source>
        <strain evidence="3 4">TC161</strain>
    </source>
</reference>
<dbReference type="STRING" id="1328760.A0A165HZ67"/>
<dbReference type="OMA" id="WIAGLDQ"/>
<dbReference type="EMBL" id="KV407456">
    <property type="protein sequence ID" value="KZF24124.1"/>
    <property type="molecule type" value="Genomic_DNA"/>
</dbReference>
<dbReference type="PANTHER" id="PTHR39601:SF2">
    <property type="entry name" value="CHORIOGENIN HMINOR"/>
    <property type="match status" value="1"/>
</dbReference>
<dbReference type="RefSeq" id="XP_018189679.1">
    <property type="nucleotide sequence ID" value="XM_018334864.1"/>
</dbReference>
<organism evidence="3 4">
    <name type="scientific">Xylona heveae (strain CBS 132557 / TC161)</name>
    <dbReference type="NCBI Taxonomy" id="1328760"/>
    <lineage>
        <taxon>Eukaryota</taxon>
        <taxon>Fungi</taxon>
        <taxon>Dikarya</taxon>
        <taxon>Ascomycota</taxon>
        <taxon>Pezizomycotina</taxon>
        <taxon>Xylonomycetes</taxon>
        <taxon>Xylonales</taxon>
        <taxon>Xylonaceae</taxon>
        <taxon>Xylona</taxon>
    </lineage>
</organism>
<dbReference type="Pfam" id="PF26013">
    <property type="entry name" value="DUF8004"/>
    <property type="match status" value="1"/>
</dbReference>
<evidence type="ECO:0000259" key="2">
    <source>
        <dbReference type="Pfam" id="PF26013"/>
    </source>
</evidence>
<dbReference type="AlphaFoldDB" id="A0A165HZ67"/>